<feature type="domain" description="ABC transporter" evidence="7">
    <location>
        <begin position="5"/>
        <end position="233"/>
    </location>
</feature>
<dbReference type="GO" id="GO:0015658">
    <property type="term" value="F:branched-chain amino acid transmembrane transporter activity"/>
    <property type="evidence" value="ECO:0007669"/>
    <property type="project" value="TreeGrafter"/>
</dbReference>
<comment type="similarity">
    <text evidence="1">Belongs to the ABC transporter superfamily.</text>
</comment>
<dbReference type="OrthoDB" id="9776369at2"/>
<dbReference type="GO" id="GO:0016887">
    <property type="term" value="F:ATP hydrolysis activity"/>
    <property type="evidence" value="ECO:0007669"/>
    <property type="project" value="InterPro"/>
</dbReference>
<accession>A0A4Q7NBT3</accession>
<keyword evidence="2" id="KW-0813">Transport</keyword>
<dbReference type="InterPro" id="IPR003593">
    <property type="entry name" value="AAA+_ATPase"/>
</dbReference>
<keyword evidence="6" id="KW-0029">Amino-acid transport</keyword>
<dbReference type="InterPro" id="IPR017871">
    <property type="entry name" value="ABC_transporter-like_CS"/>
</dbReference>
<keyword evidence="9" id="KW-1185">Reference proteome</keyword>
<protein>
    <submittedName>
        <fullName evidence="8">Amino acid/amide ABC transporter ATP-binding protein 2 (HAAT family)</fullName>
    </submittedName>
</protein>
<dbReference type="PROSITE" id="PS00211">
    <property type="entry name" value="ABC_TRANSPORTER_1"/>
    <property type="match status" value="1"/>
</dbReference>
<evidence type="ECO:0000256" key="6">
    <source>
        <dbReference type="ARBA" id="ARBA00022970"/>
    </source>
</evidence>
<evidence type="ECO:0000256" key="3">
    <source>
        <dbReference type="ARBA" id="ARBA00022475"/>
    </source>
</evidence>
<keyword evidence="5 8" id="KW-0067">ATP-binding</keyword>
<evidence type="ECO:0000256" key="5">
    <source>
        <dbReference type="ARBA" id="ARBA00022840"/>
    </source>
</evidence>
<dbReference type="Proteomes" id="UP000292445">
    <property type="component" value="Unassembled WGS sequence"/>
</dbReference>
<evidence type="ECO:0000256" key="1">
    <source>
        <dbReference type="ARBA" id="ARBA00005417"/>
    </source>
</evidence>
<dbReference type="PANTHER" id="PTHR43820">
    <property type="entry name" value="HIGH-AFFINITY BRANCHED-CHAIN AMINO ACID TRANSPORT ATP-BINDING PROTEIN LIVF"/>
    <property type="match status" value="1"/>
</dbReference>
<dbReference type="SUPFAM" id="SSF52540">
    <property type="entry name" value="P-loop containing nucleoside triphosphate hydrolases"/>
    <property type="match status" value="1"/>
</dbReference>
<dbReference type="AlphaFoldDB" id="A0A4Q7NBT3"/>
<keyword evidence="4" id="KW-0547">Nucleotide-binding</keyword>
<organism evidence="8 9">
    <name type="scientific">Pigmentiphaga kullae</name>
    <dbReference type="NCBI Taxonomy" id="151784"/>
    <lineage>
        <taxon>Bacteria</taxon>
        <taxon>Pseudomonadati</taxon>
        <taxon>Pseudomonadota</taxon>
        <taxon>Betaproteobacteria</taxon>
        <taxon>Burkholderiales</taxon>
        <taxon>Alcaligenaceae</taxon>
        <taxon>Pigmentiphaga</taxon>
    </lineage>
</organism>
<evidence type="ECO:0000256" key="4">
    <source>
        <dbReference type="ARBA" id="ARBA00022741"/>
    </source>
</evidence>
<dbReference type="RefSeq" id="WP_130358222.1">
    <property type="nucleotide sequence ID" value="NZ_SGXC01000002.1"/>
</dbReference>
<dbReference type="InterPro" id="IPR003439">
    <property type="entry name" value="ABC_transporter-like_ATP-bd"/>
</dbReference>
<dbReference type="CDD" id="cd03224">
    <property type="entry name" value="ABC_TM1139_LivF_branched"/>
    <property type="match status" value="1"/>
</dbReference>
<keyword evidence="3" id="KW-0472">Membrane</keyword>
<sequence>MSALLELHGVHAWYGRAHVLQGVDMHVAPGEIVALLGRNGAGRSTLARAVMGLVERRGRMLWRGRDIGGLRTFEIARMGVGYVPESRDIFPGMTVEQNLMLGQKAATAGRWTIADIYRLFPPLARRAGVQAQHLSGGEQQMLALGRTLMGDPVLMLVDEPAEGLAPQVVAQLAACLDELRRQGMAILLIEQKLDFALDVADRVYVLGHGAVVFAGTPAALRAAEPVRREWIEL</sequence>
<dbReference type="GO" id="GO:0005524">
    <property type="term" value="F:ATP binding"/>
    <property type="evidence" value="ECO:0007669"/>
    <property type="project" value="UniProtKB-KW"/>
</dbReference>
<dbReference type="PANTHER" id="PTHR43820:SF2">
    <property type="entry name" value="ABC TRANSPORTER ATP-BINDING PROTEIN"/>
    <property type="match status" value="1"/>
</dbReference>
<dbReference type="SMART" id="SM00382">
    <property type="entry name" value="AAA"/>
    <property type="match status" value="1"/>
</dbReference>
<dbReference type="PROSITE" id="PS50893">
    <property type="entry name" value="ABC_TRANSPORTER_2"/>
    <property type="match status" value="1"/>
</dbReference>
<dbReference type="Gene3D" id="3.40.50.300">
    <property type="entry name" value="P-loop containing nucleotide triphosphate hydrolases"/>
    <property type="match status" value="1"/>
</dbReference>
<dbReference type="InterPro" id="IPR052156">
    <property type="entry name" value="BCAA_Transport_ATP-bd_LivF"/>
</dbReference>
<gene>
    <name evidence="8" type="ORF">EV675_3064</name>
</gene>
<keyword evidence="3" id="KW-1003">Cell membrane</keyword>
<reference evidence="8 9" key="1">
    <citation type="submission" date="2019-02" db="EMBL/GenBank/DDBJ databases">
        <title>Genomic Encyclopedia of Type Strains, Phase IV (KMG-IV): sequencing the most valuable type-strain genomes for metagenomic binning, comparative biology and taxonomic classification.</title>
        <authorList>
            <person name="Goeker M."/>
        </authorList>
    </citation>
    <scope>NUCLEOTIDE SEQUENCE [LARGE SCALE GENOMIC DNA]</scope>
    <source>
        <strain evidence="8 9">K24</strain>
    </source>
</reference>
<dbReference type="Pfam" id="PF00005">
    <property type="entry name" value="ABC_tran"/>
    <property type="match status" value="1"/>
</dbReference>
<evidence type="ECO:0000313" key="8">
    <source>
        <dbReference type="EMBL" id="RZS80462.1"/>
    </source>
</evidence>
<dbReference type="EMBL" id="SGXC01000002">
    <property type="protein sequence ID" value="RZS80462.1"/>
    <property type="molecule type" value="Genomic_DNA"/>
</dbReference>
<proteinExistence type="inferred from homology"/>
<evidence type="ECO:0000256" key="2">
    <source>
        <dbReference type="ARBA" id="ARBA00022448"/>
    </source>
</evidence>
<dbReference type="InterPro" id="IPR027417">
    <property type="entry name" value="P-loop_NTPase"/>
</dbReference>
<evidence type="ECO:0000313" key="9">
    <source>
        <dbReference type="Proteomes" id="UP000292445"/>
    </source>
</evidence>
<dbReference type="GO" id="GO:0015807">
    <property type="term" value="P:L-amino acid transport"/>
    <property type="evidence" value="ECO:0007669"/>
    <property type="project" value="TreeGrafter"/>
</dbReference>
<evidence type="ECO:0000259" key="7">
    <source>
        <dbReference type="PROSITE" id="PS50893"/>
    </source>
</evidence>
<comment type="caution">
    <text evidence="8">The sequence shown here is derived from an EMBL/GenBank/DDBJ whole genome shotgun (WGS) entry which is preliminary data.</text>
</comment>
<name>A0A4Q7NBT3_9BURK</name>